<protein>
    <submittedName>
        <fullName evidence="1">Uncharacterized protein</fullName>
    </submittedName>
</protein>
<accession>A0A2T7A3A4</accession>
<sequence>MIENAQLARDTIKFLFFSSFIAHHFFHVFLGERLILCPNKGRNKGREKGRRDWENGQSVSLNATWVFSHLPTRDEWVPLLCFRQTQSVGGAKEEKEKKAFPRKNGEGKTWRKRSSVGRINARETALFTWFPPAEIDLEYDISNTRTSWLTFPRGVSLFHGFCQQCLRIKYHILADFLPLAPYG</sequence>
<evidence type="ECO:0000313" key="1">
    <source>
        <dbReference type="EMBL" id="PUU82222.1"/>
    </source>
</evidence>
<dbReference type="Proteomes" id="UP000244722">
    <property type="component" value="Unassembled WGS sequence"/>
</dbReference>
<dbReference type="EMBL" id="NESQ01000032">
    <property type="protein sequence ID" value="PUU82222.1"/>
    <property type="molecule type" value="Genomic_DNA"/>
</dbReference>
<gene>
    <name evidence="1" type="ORF">B9Z19DRAFT_477237</name>
</gene>
<evidence type="ECO:0000313" key="2">
    <source>
        <dbReference type="Proteomes" id="UP000244722"/>
    </source>
</evidence>
<organism evidence="1 2">
    <name type="scientific">Tuber borchii</name>
    <name type="common">White truffle</name>
    <dbReference type="NCBI Taxonomy" id="42251"/>
    <lineage>
        <taxon>Eukaryota</taxon>
        <taxon>Fungi</taxon>
        <taxon>Dikarya</taxon>
        <taxon>Ascomycota</taxon>
        <taxon>Pezizomycotina</taxon>
        <taxon>Pezizomycetes</taxon>
        <taxon>Pezizales</taxon>
        <taxon>Tuberaceae</taxon>
        <taxon>Tuber</taxon>
    </lineage>
</organism>
<proteinExistence type="predicted"/>
<keyword evidence="2" id="KW-1185">Reference proteome</keyword>
<comment type="caution">
    <text evidence="1">The sequence shown here is derived from an EMBL/GenBank/DDBJ whole genome shotgun (WGS) entry which is preliminary data.</text>
</comment>
<reference evidence="1 2" key="1">
    <citation type="submission" date="2017-04" db="EMBL/GenBank/DDBJ databases">
        <title>Draft genome sequence of Tuber borchii Vittad., a whitish edible truffle.</title>
        <authorList>
            <consortium name="DOE Joint Genome Institute"/>
            <person name="Murat C."/>
            <person name="Kuo A."/>
            <person name="Barry K.W."/>
            <person name="Clum A."/>
            <person name="Dockter R.B."/>
            <person name="Fauchery L."/>
            <person name="Iotti M."/>
            <person name="Kohler A."/>
            <person name="Labutti K."/>
            <person name="Lindquist E.A."/>
            <person name="Lipzen A."/>
            <person name="Ohm R.A."/>
            <person name="Wang M."/>
            <person name="Grigoriev I.V."/>
            <person name="Zambonelli A."/>
            <person name="Martin F.M."/>
        </authorList>
    </citation>
    <scope>NUCLEOTIDE SEQUENCE [LARGE SCALE GENOMIC DNA]</scope>
    <source>
        <strain evidence="1 2">Tbo3840</strain>
    </source>
</reference>
<dbReference type="AlphaFoldDB" id="A0A2T7A3A4"/>
<name>A0A2T7A3A4_TUBBO</name>